<accession>A0AC58JD44</accession>
<gene>
    <name evidence="2" type="primary">LOC137489411</name>
</gene>
<dbReference type="RefSeq" id="XP_073804403.1">
    <property type="nucleotide sequence ID" value="XM_073948302.1"/>
</dbReference>
<proteinExistence type="predicted"/>
<dbReference type="Proteomes" id="UP000000437">
    <property type="component" value="Chromosome 4"/>
</dbReference>
<evidence type="ECO:0000313" key="1">
    <source>
        <dbReference type="Proteomes" id="UP000000437"/>
    </source>
</evidence>
<keyword evidence="1" id="KW-1185">Reference proteome</keyword>
<evidence type="ECO:0000313" key="2">
    <source>
        <dbReference type="RefSeq" id="XP_073804403.1"/>
    </source>
</evidence>
<protein>
    <submittedName>
        <fullName evidence="2">Uncharacterized protein isoform X1</fullName>
    </submittedName>
</protein>
<reference evidence="2" key="1">
    <citation type="submission" date="2025-08" db="UniProtKB">
        <authorList>
            <consortium name="RefSeq"/>
        </authorList>
    </citation>
    <scope>IDENTIFICATION</scope>
    <source>
        <strain evidence="2">Tuebingen</strain>
        <tissue evidence="2">Fibroblasts and whole tissue</tissue>
    </source>
</reference>
<name>A0AC58JD44_DANRE</name>
<organism evidence="1 2">
    <name type="scientific">Danio rerio</name>
    <name type="common">Zebrafish</name>
    <name type="synonym">Brachydanio rerio</name>
    <dbReference type="NCBI Taxonomy" id="7955"/>
    <lineage>
        <taxon>Eukaryota</taxon>
        <taxon>Metazoa</taxon>
        <taxon>Chordata</taxon>
        <taxon>Craniata</taxon>
        <taxon>Vertebrata</taxon>
        <taxon>Euteleostomi</taxon>
        <taxon>Actinopterygii</taxon>
        <taxon>Neopterygii</taxon>
        <taxon>Teleostei</taxon>
        <taxon>Ostariophysi</taxon>
        <taxon>Cypriniformes</taxon>
        <taxon>Danionidae</taxon>
        <taxon>Danioninae</taxon>
        <taxon>Danio</taxon>
    </lineage>
</organism>
<sequence length="964" mass="107750">MALPTLRIVNPSAPLDRQQAILQASKEARLYRERKLSFALPPAQLLNEHAAFNHAERLLRAEGTLAPSRQQCLGKLVLPFGQYANAPFHWLAENDVGYMKFVIDKHREELAKQPKKIHNGWIKDCLAEYAESFPQLSVTLEANVHRGIYGQKGFENYTFQEMWELYSQRAALMDRPEDFSSNQKDLILRAHNSVTRWLHTPVTHISSVQMKRFRKYIYDKKDQNLKSTADVPSWSRSKVPSSRTTSTSTSASTSAKAATASTTDMALTSAMAATTSMAFTSAMAATTSMAFTSATASTSYTAATSATASTSYTAATTVTASTFYTAASTATVFTFAMAANTATASTSAFTSATASMSASTSSTTKHKEPISSPMSDSSVELEGWVRLWENPNGISPADLSWVKDDTERGLFTNIQVYQDSTGVLKRRRVMKSDRMWFYPPEPPGYVSGTVPSPNLFFRGRIFVWRPVGVWRYSLKCPRGKDCVGSGNKVHLYKSGYHTKVRYICDVANWYTMLTEVLCCGPCTKEGRKGAGAKVGRWLAWHPEILCQLSEAHQAMFPAILTHRRGVDKSVIRLLRDRTEGNTMIKVWRQVQENHVEDYLHRKDLYTTLLMTLVKPGAIVSAFRHQFEAPPPQREMPSAHLLRHAFLLAEAENVQDYRSQILSTFGTVLKMDSTKKVVKKLSGEGKGTAEWFTSIGNEYSQIVSFILTCEESTECLKPMCQGVMDRFQQANQPVPKILYVDRGCCRAQGPTALESLFKTWVDGGMVVRLDIFHWIHRFDAAIRTDSHSKYAVFKSALAGAVMAYNRADLELLIKAVRAKDPTAFNRVTDEDMVRLYVSSERLKHHVRRVTLGAQETFRLVQIAIDELKGPAGLDESGVSLFKSTEAIDSMWEAQQRHLECMQDPPEMSMYRVARSTSINGVDVPYYKCLRGSNSLEGFHKFLPHMIPGHAPHGHSVSSSGQLNQS</sequence>